<protein>
    <submittedName>
        <fullName evidence="5">SDR family oxidoreductase</fullName>
    </submittedName>
</protein>
<sequence>MQDNVVVITGASGGIGAALAELLSGRGASLALVARREQALRAVAGHCGAQAHAIVADVTRRDQVRRVVDESLARFGRIDVWVNNAGQGISRPPSQLTDDDVDEMVRINVKSVLYGMQEVLPHFASRGTGHVINVSSMLGRIPFAVNRSAYIGAKHFMNALTASFRAEVQQAHPGIQFSLVSPGVVSTDFGLNALHGGPDSRQLPDSQSAEEVAMVIAEVIRSRRPDVYTRPGAHDRVVQYYDSVGADP</sequence>
<gene>
    <name evidence="5" type="ORF">E6K78_11530</name>
</gene>
<dbReference type="InterPro" id="IPR057326">
    <property type="entry name" value="KR_dom"/>
</dbReference>
<evidence type="ECO:0000256" key="1">
    <source>
        <dbReference type="ARBA" id="ARBA00006484"/>
    </source>
</evidence>
<comment type="caution">
    <text evidence="5">The sequence shown here is derived from an EMBL/GenBank/DDBJ whole genome shotgun (WGS) entry which is preliminary data.</text>
</comment>
<keyword evidence="2" id="KW-0560">Oxidoreductase</keyword>
<evidence type="ECO:0000313" key="5">
    <source>
        <dbReference type="EMBL" id="TMQ62534.1"/>
    </source>
</evidence>
<dbReference type="PANTHER" id="PTHR44196">
    <property type="entry name" value="DEHYDROGENASE/REDUCTASE SDR FAMILY MEMBER 7B"/>
    <property type="match status" value="1"/>
</dbReference>
<feature type="domain" description="Ketoreductase" evidence="4">
    <location>
        <begin position="4"/>
        <end position="183"/>
    </location>
</feature>
<dbReference type="InterPro" id="IPR036291">
    <property type="entry name" value="NAD(P)-bd_dom_sf"/>
</dbReference>
<dbReference type="EMBL" id="VBOY01000130">
    <property type="protein sequence ID" value="TMQ62534.1"/>
    <property type="molecule type" value="Genomic_DNA"/>
</dbReference>
<dbReference type="Gene3D" id="3.40.50.720">
    <property type="entry name" value="NAD(P)-binding Rossmann-like Domain"/>
    <property type="match status" value="1"/>
</dbReference>
<comment type="similarity">
    <text evidence="1 3">Belongs to the short-chain dehydrogenases/reductases (SDR) family.</text>
</comment>
<dbReference type="AlphaFoldDB" id="A0A538TG09"/>
<dbReference type="InterPro" id="IPR002347">
    <property type="entry name" value="SDR_fam"/>
</dbReference>
<dbReference type="PANTHER" id="PTHR44196:SF1">
    <property type="entry name" value="DEHYDROGENASE_REDUCTASE SDR FAMILY MEMBER 7B"/>
    <property type="match status" value="1"/>
</dbReference>
<dbReference type="GO" id="GO:0016020">
    <property type="term" value="C:membrane"/>
    <property type="evidence" value="ECO:0007669"/>
    <property type="project" value="TreeGrafter"/>
</dbReference>
<dbReference type="GO" id="GO:0016491">
    <property type="term" value="F:oxidoreductase activity"/>
    <property type="evidence" value="ECO:0007669"/>
    <property type="project" value="UniProtKB-KW"/>
</dbReference>
<dbReference type="CDD" id="cd05233">
    <property type="entry name" value="SDR_c"/>
    <property type="match status" value="1"/>
</dbReference>
<evidence type="ECO:0000256" key="2">
    <source>
        <dbReference type="ARBA" id="ARBA00023002"/>
    </source>
</evidence>
<organism evidence="5 6">
    <name type="scientific">Eiseniibacteriota bacterium</name>
    <dbReference type="NCBI Taxonomy" id="2212470"/>
    <lineage>
        <taxon>Bacteria</taxon>
        <taxon>Candidatus Eiseniibacteriota</taxon>
    </lineage>
</organism>
<evidence type="ECO:0000256" key="3">
    <source>
        <dbReference type="RuleBase" id="RU000363"/>
    </source>
</evidence>
<dbReference type="SUPFAM" id="SSF51735">
    <property type="entry name" value="NAD(P)-binding Rossmann-fold domains"/>
    <property type="match status" value="1"/>
</dbReference>
<dbReference type="PRINTS" id="PR00080">
    <property type="entry name" value="SDRFAMILY"/>
</dbReference>
<proteinExistence type="inferred from homology"/>
<dbReference type="PRINTS" id="PR00081">
    <property type="entry name" value="GDHRDH"/>
</dbReference>
<dbReference type="Pfam" id="PF00106">
    <property type="entry name" value="adh_short"/>
    <property type="match status" value="1"/>
</dbReference>
<dbReference type="Proteomes" id="UP000316609">
    <property type="component" value="Unassembled WGS sequence"/>
</dbReference>
<evidence type="ECO:0000259" key="4">
    <source>
        <dbReference type="SMART" id="SM00822"/>
    </source>
</evidence>
<dbReference type="SMART" id="SM00822">
    <property type="entry name" value="PKS_KR"/>
    <property type="match status" value="1"/>
</dbReference>
<evidence type="ECO:0000313" key="6">
    <source>
        <dbReference type="Proteomes" id="UP000316609"/>
    </source>
</evidence>
<reference evidence="5 6" key="1">
    <citation type="journal article" date="2019" name="Nat. Microbiol.">
        <title>Mediterranean grassland soil C-N compound turnover is dependent on rainfall and depth, and is mediated by genomically divergent microorganisms.</title>
        <authorList>
            <person name="Diamond S."/>
            <person name="Andeer P.F."/>
            <person name="Li Z."/>
            <person name="Crits-Christoph A."/>
            <person name="Burstein D."/>
            <person name="Anantharaman K."/>
            <person name="Lane K.R."/>
            <person name="Thomas B.C."/>
            <person name="Pan C."/>
            <person name="Northen T.R."/>
            <person name="Banfield J.F."/>
        </authorList>
    </citation>
    <scope>NUCLEOTIDE SEQUENCE [LARGE SCALE GENOMIC DNA]</scope>
    <source>
        <strain evidence="5">WS_8</strain>
    </source>
</reference>
<accession>A0A538TG09</accession>
<name>A0A538TG09_UNCEI</name>